<dbReference type="Proteomes" id="UP000250321">
    <property type="component" value="Unassembled WGS sequence"/>
</dbReference>
<proteinExistence type="predicted"/>
<name>A0A314UZE4_PRUYE</name>
<organism evidence="1 2">
    <name type="scientific">Prunus yedoensis var. nudiflora</name>
    <dbReference type="NCBI Taxonomy" id="2094558"/>
    <lineage>
        <taxon>Eukaryota</taxon>
        <taxon>Viridiplantae</taxon>
        <taxon>Streptophyta</taxon>
        <taxon>Embryophyta</taxon>
        <taxon>Tracheophyta</taxon>
        <taxon>Spermatophyta</taxon>
        <taxon>Magnoliopsida</taxon>
        <taxon>eudicotyledons</taxon>
        <taxon>Gunneridae</taxon>
        <taxon>Pentapetalae</taxon>
        <taxon>rosids</taxon>
        <taxon>fabids</taxon>
        <taxon>Rosales</taxon>
        <taxon>Rosaceae</taxon>
        <taxon>Amygdaloideae</taxon>
        <taxon>Amygdaleae</taxon>
        <taxon>Prunus</taxon>
    </lineage>
</organism>
<dbReference type="AlphaFoldDB" id="A0A314UZE4"/>
<protein>
    <submittedName>
        <fullName evidence="1">Uncharacterized protein</fullName>
    </submittedName>
</protein>
<evidence type="ECO:0000313" key="1">
    <source>
        <dbReference type="EMBL" id="PQM42723.1"/>
    </source>
</evidence>
<reference evidence="1 2" key="1">
    <citation type="submission" date="2018-02" db="EMBL/GenBank/DDBJ databases">
        <title>Draft genome of wild Prunus yedoensis var. nudiflora.</title>
        <authorList>
            <person name="Baek S."/>
            <person name="Kim J.-H."/>
            <person name="Choi K."/>
            <person name="Kim G.-B."/>
            <person name="Cho A."/>
            <person name="Jang H."/>
            <person name="Shin C.-H."/>
            <person name="Yu H.-J."/>
            <person name="Mun J.-H."/>
        </authorList>
    </citation>
    <scope>NUCLEOTIDE SEQUENCE [LARGE SCALE GENOMIC DNA]</scope>
    <source>
        <strain evidence="2">cv. Jeju island</strain>
        <tissue evidence="1">Leaf</tissue>
    </source>
</reference>
<gene>
    <name evidence="1" type="ORF">Pyn_32528</name>
</gene>
<evidence type="ECO:0000313" key="2">
    <source>
        <dbReference type="Proteomes" id="UP000250321"/>
    </source>
</evidence>
<accession>A0A314UZE4</accession>
<comment type="caution">
    <text evidence="1">The sequence shown here is derived from an EMBL/GenBank/DDBJ whole genome shotgun (WGS) entry which is preliminary data.</text>
</comment>
<dbReference type="EMBL" id="PJQY01002779">
    <property type="protein sequence ID" value="PQM42723.1"/>
    <property type="molecule type" value="Genomic_DNA"/>
</dbReference>
<sequence length="61" mass="7237">MFLKTGFLPFGTKGESVVLLVQVLDDLFYAHFTGFLWQYGPMGWWKRLQLCIIWMYEEGLD</sequence>
<keyword evidence="2" id="KW-1185">Reference proteome</keyword>